<comment type="caution">
    <text evidence="1">The sequence shown here is derived from an EMBL/GenBank/DDBJ whole genome shotgun (WGS) entry which is preliminary data.</text>
</comment>
<organism evidence="1 2">
    <name type="scientific">Aliiglaciecola lipolytica E3</name>
    <dbReference type="NCBI Taxonomy" id="1127673"/>
    <lineage>
        <taxon>Bacteria</taxon>
        <taxon>Pseudomonadati</taxon>
        <taxon>Pseudomonadota</taxon>
        <taxon>Gammaproteobacteria</taxon>
        <taxon>Alteromonadales</taxon>
        <taxon>Alteromonadaceae</taxon>
        <taxon>Aliiglaciecola</taxon>
    </lineage>
</organism>
<dbReference type="InterPro" id="IPR007434">
    <property type="entry name" value="FemAB-like"/>
</dbReference>
<accession>K6YGX7</accession>
<dbReference type="EMBL" id="BAEN01000064">
    <property type="protein sequence ID" value="GAC15858.1"/>
    <property type="molecule type" value="Genomic_DNA"/>
</dbReference>
<evidence type="ECO:0008006" key="3">
    <source>
        <dbReference type="Google" id="ProtNLM"/>
    </source>
</evidence>
<dbReference type="eggNOG" id="COG3146">
    <property type="taxonomic scope" value="Bacteria"/>
</dbReference>
<dbReference type="PANTHER" id="PTHR47017">
    <property type="entry name" value="ACYL-COA"/>
    <property type="match status" value="1"/>
</dbReference>
<sequence length="379" mass="44290">MYFQFIHSIDKVPKQIWDDLNQNQEPFCSYAFLAALEHSNSVGGDSGWTPHHLIAYQDTNIVGILPLFKKNHSYGEYVFDFAWAEAYQRYQKSYYPKFVNAIPFTPVTGTRLLSIEKIDRNLLLSQMFEFIKQQLTDLGISSIHFLFPTQHASETLCELGTVQRKSVQFQWFNRNYQSFDEFLSTFTARRRKSVKKERLKISQQQLVVKRFHGSQITSVEMDFFYLCYCQTYLKRSGHHGYLSKAFFTNILENMSENILLVIASHHDTPVAGALYFYDNHQLYGRYWGALSEYDGLHFECCYYQGIEFCIQQNLDSFNPGTQGEHKILRGFEPIFCYSNHWLNDPSFQDAVSRFVQQEAPGITAYKESAAKVLPFKQQD</sequence>
<dbReference type="AlphaFoldDB" id="K6YGX7"/>
<reference evidence="1 2" key="1">
    <citation type="journal article" date="2017" name="Antonie Van Leeuwenhoek">
        <title>Rhizobium rhizosphaerae sp. nov., a novel species isolated from rice rhizosphere.</title>
        <authorList>
            <person name="Zhao J.J."/>
            <person name="Zhang J."/>
            <person name="Zhang R.J."/>
            <person name="Zhang C.W."/>
            <person name="Yin H.Q."/>
            <person name="Zhang X.X."/>
        </authorList>
    </citation>
    <scope>NUCLEOTIDE SEQUENCE [LARGE SCALE GENOMIC DNA]</scope>
    <source>
        <strain evidence="1 2">E3</strain>
    </source>
</reference>
<evidence type="ECO:0000313" key="2">
    <source>
        <dbReference type="Proteomes" id="UP000006334"/>
    </source>
</evidence>
<keyword evidence="2" id="KW-1185">Reference proteome</keyword>
<dbReference type="RefSeq" id="WP_008845662.1">
    <property type="nucleotide sequence ID" value="NZ_BAEN01000064.1"/>
</dbReference>
<dbReference type="Pfam" id="PF04339">
    <property type="entry name" value="FemAB_like"/>
    <property type="match status" value="1"/>
</dbReference>
<dbReference type="Gene3D" id="3.40.630.30">
    <property type="match status" value="1"/>
</dbReference>
<dbReference type="PANTHER" id="PTHR47017:SF1">
    <property type="entry name" value="ACYL-COA"/>
    <property type="match status" value="1"/>
</dbReference>
<evidence type="ECO:0000313" key="1">
    <source>
        <dbReference type="EMBL" id="GAC15858.1"/>
    </source>
</evidence>
<protein>
    <recommendedName>
        <fullName evidence="3">GNAT family N-acetyltransferase</fullName>
    </recommendedName>
</protein>
<dbReference type="STRING" id="1127673.GLIP_3244"/>
<dbReference type="SUPFAM" id="SSF55729">
    <property type="entry name" value="Acyl-CoA N-acyltransferases (Nat)"/>
    <property type="match status" value="1"/>
</dbReference>
<name>K6YGX7_9ALTE</name>
<proteinExistence type="predicted"/>
<gene>
    <name evidence="1" type="ORF">GLIP_3244</name>
</gene>
<dbReference type="Proteomes" id="UP000006334">
    <property type="component" value="Unassembled WGS sequence"/>
</dbReference>
<dbReference type="InterPro" id="IPR016181">
    <property type="entry name" value="Acyl_CoA_acyltransferase"/>
</dbReference>